<comment type="caution">
    <text evidence="1">The sequence shown here is derived from an EMBL/GenBank/DDBJ whole genome shotgun (WGS) entry which is preliminary data.</text>
</comment>
<gene>
    <name evidence="1" type="ORF">H4683_002640</name>
</gene>
<name>A0A927MJH3_9BACL</name>
<evidence type="ECO:0000313" key="2">
    <source>
        <dbReference type="Proteomes" id="UP000658225"/>
    </source>
</evidence>
<protein>
    <submittedName>
        <fullName evidence="1">Na+/proline symporter</fullName>
    </submittedName>
</protein>
<organism evidence="1 2">
    <name type="scientific">Sporosarcina limicola</name>
    <dbReference type="NCBI Taxonomy" id="34101"/>
    <lineage>
        <taxon>Bacteria</taxon>
        <taxon>Bacillati</taxon>
        <taxon>Bacillota</taxon>
        <taxon>Bacilli</taxon>
        <taxon>Bacillales</taxon>
        <taxon>Caryophanaceae</taxon>
        <taxon>Sporosarcina</taxon>
    </lineage>
</organism>
<reference evidence="1" key="1">
    <citation type="submission" date="2020-10" db="EMBL/GenBank/DDBJ databases">
        <title>Genomic Encyclopedia of Type Strains, Phase IV (KMG-IV): sequencing the most valuable type-strain genomes for metagenomic binning, comparative biology and taxonomic classification.</title>
        <authorList>
            <person name="Goeker M."/>
        </authorList>
    </citation>
    <scope>NUCLEOTIDE SEQUENCE</scope>
    <source>
        <strain evidence="1">DSM 13886</strain>
    </source>
</reference>
<sequence length="97" mass="11224">MLCSKAMLHDLHHGVFITTAYQWEAKFVLVKSSATVVANLIITTKAKNNSKLLKECPPNVPVSNWGVWWALFLFIIDCIQKFFCRVHYKFYLSQIAF</sequence>
<proteinExistence type="predicted"/>
<dbReference type="Proteomes" id="UP000658225">
    <property type="component" value="Unassembled WGS sequence"/>
</dbReference>
<accession>A0A927MJH3</accession>
<keyword evidence="2" id="KW-1185">Reference proteome</keyword>
<dbReference type="EMBL" id="JADBEL010000014">
    <property type="protein sequence ID" value="MBE1555520.1"/>
    <property type="molecule type" value="Genomic_DNA"/>
</dbReference>
<dbReference type="AlphaFoldDB" id="A0A927MJH3"/>
<evidence type="ECO:0000313" key="1">
    <source>
        <dbReference type="EMBL" id="MBE1555520.1"/>
    </source>
</evidence>